<dbReference type="PANTHER" id="PTHR30146">
    <property type="entry name" value="LACI-RELATED TRANSCRIPTIONAL REPRESSOR"/>
    <property type="match status" value="1"/>
</dbReference>
<evidence type="ECO:0000313" key="6">
    <source>
        <dbReference type="Proteomes" id="UP001500622"/>
    </source>
</evidence>
<evidence type="ECO:0000313" key="5">
    <source>
        <dbReference type="EMBL" id="GAA4424558.1"/>
    </source>
</evidence>
<keyword evidence="3" id="KW-0804">Transcription</keyword>
<dbReference type="InterPro" id="IPR010982">
    <property type="entry name" value="Lambda_DNA-bd_dom_sf"/>
</dbReference>
<dbReference type="Pfam" id="PF00356">
    <property type="entry name" value="LacI"/>
    <property type="match status" value="1"/>
</dbReference>
<dbReference type="InterPro" id="IPR000843">
    <property type="entry name" value="HTH_LacI"/>
</dbReference>
<evidence type="ECO:0000256" key="1">
    <source>
        <dbReference type="ARBA" id="ARBA00023015"/>
    </source>
</evidence>
<dbReference type="SUPFAM" id="SSF47413">
    <property type="entry name" value="lambda repressor-like DNA-binding domains"/>
    <property type="match status" value="1"/>
</dbReference>
<keyword evidence="2 5" id="KW-0238">DNA-binding</keyword>
<dbReference type="InterPro" id="IPR046335">
    <property type="entry name" value="LacI/GalR-like_sensor"/>
</dbReference>
<evidence type="ECO:0000256" key="2">
    <source>
        <dbReference type="ARBA" id="ARBA00023125"/>
    </source>
</evidence>
<dbReference type="Gene3D" id="3.40.50.2300">
    <property type="match status" value="2"/>
</dbReference>
<sequence length="346" mass="36564">MAEAGPGTVTVPPRRITINDIAEAAEVSRSTASRALTDRGYVADAARRRVLEVAESLGYVPDATARHLRRQRSNSIGVLLSDLTNSFYAELAAGASKQARQRSYTMVLSDAGGGDEVEAAKAFVGLRVAGVIATAVSEDVGTYLGRHGVPVVEVDRQFAEGISDAVVVDNVAGAYRTTENLLEQGHRRVALFIDETTWTTGRDRHAGYAQALAAGGLDLLPELVVSSGWDVRTALAAALRLLADDHRPTAVFAANNVLAEGVWRAAAELGLRIPEDLSLVSFDDAPWMSMVTPGVTAVAQDVMALGETAVEMLLERLAEPDAPARTIVLPAPVVHRGSTAPPAIRA</sequence>
<accession>A0ABP8L7W5</accession>
<dbReference type="PANTHER" id="PTHR30146:SF109">
    <property type="entry name" value="HTH-TYPE TRANSCRIPTIONAL REGULATOR GALS"/>
    <property type="match status" value="1"/>
</dbReference>
<dbReference type="Pfam" id="PF13377">
    <property type="entry name" value="Peripla_BP_3"/>
    <property type="match status" value="1"/>
</dbReference>
<dbReference type="RefSeq" id="WP_345216246.1">
    <property type="nucleotide sequence ID" value="NZ_BAABGN010000009.1"/>
</dbReference>
<evidence type="ECO:0000259" key="4">
    <source>
        <dbReference type="PROSITE" id="PS50932"/>
    </source>
</evidence>
<organism evidence="5 6">
    <name type="scientific">Georgenia halophila</name>
    <dbReference type="NCBI Taxonomy" id="620889"/>
    <lineage>
        <taxon>Bacteria</taxon>
        <taxon>Bacillati</taxon>
        <taxon>Actinomycetota</taxon>
        <taxon>Actinomycetes</taxon>
        <taxon>Micrococcales</taxon>
        <taxon>Bogoriellaceae</taxon>
        <taxon>Georgenia</taxon>
    </lineage>
</organism>
<dbReference type="PROSITE" id="PS00356">
    <property type="entry name" value="HTH_LACI_1"/>
    <property type="match status" value="1"/>
</dbReference>
<dbReference type="Gene3D" id="1.10.260.40">
    <property type="entry name" value="lambda repressor-like DNA-binding domains"/>
    <property type="match status" value="1"/>
</dbReference>
<protein>
    <submittedName>
        <fullName evidence="5">LacI family DNA-binding transcriptional regulator</fullName>
    </submittedName>
</protein>
<dbReference type="Proteomes" id="UP001500622">
    <property type="component" value="Unassembled WGS sequence"/>
</dbReference>
<feature type="domain" description="HTH lacI-type" evidence="4">
    <location>
        <begin position="16"/>
        <end position="70"/>
    </location>
</feature>
<dbReference type="PROSITE" id="PS50932">
    <property type="entry name" value="HTH_LACI_2"/>
    <property type="match status" value="1"/>
</dbReference>
<keyword evidence="6" id="KW-1185">Reference proteome</keyword>
<dbReference type="CDD" id="cd01392">
    <property type="entry name" value="HTH_LacI"/>
    <property type="match status" value="1"/>
</dbReference>
<reference evidence="6" key="1">
    <citation type="journal article" date="2019" name="Int. J. Syst. Evol. Microbiol.">
        <title>The Global Catalogue of Microorganisms (GCM) 10K type strain sequencing project: providing services to taxonomists for standard genome sequencing and annotation.</title>
        <authorList>
            <consortium name="The Broad Institute Genomics Platform"/>
            <consortium name="The Broad Institute Genome Sequencing Center for Infectious Disease"/>
            <person name="Wu L."/>
            <person name="Ma J."/>
        </authorList>
    </citation>
    <scope>NUCLEOTIDE SEQUENCE [LARGE SCALE GENOMIC DNA]</scope>
    <source>
        <strain evidence="6">JCM 17810</strain>
    </source>
</reference>
<dbReference type="SUPFAM" id="SSF53822">
    <property type="entry name" value="Periplasmic binding protein-like I"/>
    <property type="match status" value="1"/>
</dbReference>
<evidence type="ECO:0000256" key="3">
    <source>
        <dbReference type="ARBA" id="ARBA00023163"/>
    </source>
</evidence>
<gene>
    <name evidence="5" type="ORF">GCM10023169_21330</name>
</gene>
<name>A0ABP8L7W5_9MICO</name>
<dbReference type="GO" id="GO:0003677">
    <property type="term" value="F:DNA binding"/>
    <property type="evidence" value="ECO:0007669"/>
    <property type="project" value="UniProtKB-KW"/>
</dbReference>
<proteinExistence type="predicted"/>
<comment type="caution">
    <text evidence="5">The sequence shown here is derived from an EMBL/GenBank/DDBJ whole genome shotgun (WGS) entry which is preliminary data.</text>
</comment>
<dbReference type="InterPro" id="IPR028082">
    <property type="entry name" value="Peripla_BP_I"/>
</dbReference>
<dbReference type="SMART" id="SM00354">
    <property type="entry name" value="HTH_LACI"/>
    <property type="match status" value="1"/>
</dbReference>
<dbReference type="EMBL" id="BAABGN010000009">
    <property type="protein sequence ID" value="GAA4424558.1"/>
    <property type="molecule type" value="Genomic_DNA"/>
</dbReference>
<keyword evidence="1" id="KW-0805">Transcription regulation</keyword>